<protein>
    <submittedName>
        <fullName evidence="5">Putative Uncharacterized ATP-dependent helicase C23E6.02</fullName>
    </submittedName>
</protein>
<keyword evidence="1" id="KW-0547">Nucleotide-binding</keyword>
<accession>H0EZ29</accession>
<feature type="domain" description="Helicase C-terminal" evidence="4">
    <location>
        <begin position="15"/>
        <end position="72"/>
    </location>
</feature>
<comment type="caution">
    <text evidence="5">The sequence shown here is derived from an EMBL/GenBank/DDBJ whole genome shotgun (WGS) entry which is preliminary data.</text>
</comment>
<evidence type="ECO:0000313" key="6">
    <source>
        <dbReference type="Proteomes" id="UP000005446"/>
    </source>
</evidence>
<reference evidence="5 6" key="1">
    <citation type="journal article" date="2012" name="Eukaryot. Cell">
        <title>Genome sequence of the fungus Glarea lozoyensis: the first genome sequence of a species from the Helotiaceae family.</title>
        <authorList>
            <person name="Youssar L."/>
            <person name="Gruening B.A."/>
            <person name="Erxleben A."/>
            <person name="Guenther S."/>
            <person name="Huettel W."/>
        </authorList>
    </citation>
    <scope>NUCLEOTIDE SEQUENCE [LARGE SCALE GENOMIC DNA]</scope>
    <source>
        <strain evidence="6">ATCC 74030 / MF5533</strain>
    </source>
</reference>
<dbReference type="SUPFAM" id="SSF52540">
    <property type="entry name" value="P-loop containing nucleoside triphosphate hydrolases"/>
    <property type="match status" value="1"/>
</dbReference>
<evidence type="ECO:0000259" key="4">
    <source>
        <dbReference type="Pfam" id="PF00271"/>
    </source>
</evidence>
<organism evidence="5 6">
    <name type="scientific">Glarea lozoyensis (strain ATCC 74030 / MF5533)</name>
    <dbReference type="NCBI Taxonomy" id="1104152"/>
    <lineage>
        <taxon>Eukaryota</taxon>
        <taxon>Fungi</taxon>
        <taxon>Dikarya</taxon>
        <taxon>Ascomycota</taxon>
        <taxon>Pezizomycotina</taxon>
        <taxon>Leotiomycetes</taxon>
        <taxon>Helotiales</taxon>
        <taxon>Helotiaceae</taxon>
        <taxon>Glarea</taxon>
    </lineage>
</organism>
<evidence type="ECO:0000256" key="1">
    <source>
        <dbReference type="ARBA" id="ARBA00022741"/>
    </source>
</evidence>
<dbReference type="HOGENOM" id="CLU_1713462_0_0_1"/>
<name>H0EZ29_GLAL7</name>
<dbReference type="AlphaFoldDB" id="H0EZ29"/>
<dbReference type="GO" id="GO:0004386">
    <property type="term" value="F:helicase activity"/>
    <property type="evidence" value="ECO:0007669"/>
    <property type="project" value="UniProtKB-KW"/>
</dbReference>
<dbReference type="InterPro" id="IPR050628">
    <property type="entry name" value="SNF2_RAD54_helicase_TF"/>
</dbReference>
<keyword evidence="3" id="KW-0067">ATP-binding</keyword>
<dbReference type="InterPro" id="IPR027417">
    <property type="entry name" value="P-loop_NTPase"/>
</dbReference>
<dbReference type="GO" id="GO:0006281">
    <property type="term" value="P:DNA repair"/>
    <property type="evidence" value="ECO:0007669"/>
    <property type="project" value="TreeGrafter"/>
</dbReference>
<sequence>MSALRKKKRGPKKAPLCIVFSAWKKSLDLVACLFSIKAIPFAIVDGSLPLPERRKALSSFKSDPDIKVLLMTLGTGAWNPAVERQAIGRILRLGQDKRITVIRYITNSTVEEVISAECFLYIESRQLRKLQIATVGWEERGDDENQKLKELSF</sequence>
<dbReference type="CDD" id="cd18793">
    <property type="entry name" value="SF2_C_SNF"/>
    <property type="match status" value="1"/>
</dbReference>
<dbReference type="PANTHER" id="PTHR45626:SF22">
    <property type="entry name" value="DNA REPAIR PROTEIN RAD5"/>
    <property type="match status" value="1"/>
</dbReference>
<dbReference type="Gene3D" id="3.40.50.300">
    <property type="entry name" value="P-loop containing nucleotide triphosphate hydrolases"/>
    <property type="match status" value="2"/>
</dbReference>
<dbReference type="GO" id="GO:0005524">
    <property type="term" value="F:ATP binding"/>
    <property type="evidence" value="ECO:0007669"/>
    <property type="project" value="UniProtKB-KW"/>
</dbReference>
<dbReference type="GO" id="GO:0016787">
    <property type="term" value="F:hydrolase activity"/>
    <property type="evidence" value="ECO:0007669"/>
    <property type="project" value="UniProtKB-KW"/>
</dbReference>
<proteinExistence type="predicted"/>
<dbReference type="OrthoDB" id="448448at2759"/>
<dbReference type="Pfam" id="PF00271">
    <property type="entry name" value="Helicase_C"/>
    <property type="match status" value="1"/>
</dbReference>
<dbReference type="InParanoid" id="H0EZ29"/>
<keyword evidence="2" id="KW-0378">Hydrolase</keyword>
<dbReference type="InterPro" id="IPR001650">
    <property type="entry name" value="Helicase_C-like"/>
</dbReference>
<keyword evidence="5" id="KW-0347">Helicase</keyword>
<dbReference type="Proteomes" id="UP000005446">
    <property type="component" value="Unassembled WGS sequence"/>
</dbReference>
<dbReference type="EMBL" id="AGUE01000270">
    <property type="protein sequence ID" value="EHK96183.1"/>
    <property type="molecule type" value="Genomic_DNA"/>
</dbReference>
<keyword evidence="6" id="KW-1185">Reference proteome</keyword>
<dbReference type="PANTHER" id="PTHR45626">
    <property type="entry name" value="TRANSCRIPTION TERMINATION FACTOR 2-RELATED"/>
    <property type="match status" value="1"/>
</dbReference>
<evidence type="ECO:0000256" key="3">
    <source>
        <dbReference type="ARBA" id="ARBA00022840"/>
    </source>
</evidence>
<evidence type="ECO:0000313" key="5">
    <source>
        <dbReference type="EMBL" id="EHK96183.1"/>
    </source>
</evidence>
<gene>
    <name evidence="5" type="ORF">M7I_8091</name>
</gene>
<evidence type="ECO:0000256" key="2">
    <source>
        <dbReference type="ARBA" id="ARBA00022801"/>
    </source>
</evidence>
<dbReference type="GO" id="GO:0008094">
    <property type="term" value="F:ATP-dependent activity, acting on DNA"/>
    <property type="evidence" value="ECO:0007669"/>
    <property type="project" value="TreeGrafter"/>
</dbReference>
<dbReference type="InterPro" id="IPR049730">
    <property type="entry name" value="SNF2/RAD54-like_C"/>
</dbReference>
<dbReference type="GO" id="GO:0005634">
    <property type="term" value="C:nucleus"/>
    <property type="evidence" value="ECO:0007669"/>
    <property type="project" value="TreeGrafter"/>
</dbReference>